<organism evidence="1 2">
    <name type="scientific">Rhodococcus pseudokoreensis</name>
    <dbReference type="NCBI Taxonomy" id="2811421"/>
    <lineage>
        <taxon>Bacteria</taxon>
        <taxon>Bacillati</taxon>
        <taxon>Actinomycetota</taxon>
        <taxon>Actinomycetes</taxon>
        <taxon>Mycobacteriales</taxon>
        <taxon>Nocardiaceae</taxon>
        <taxon>Rhodococcus</taxon>
    </lineage>
</organism>
<accession>A0A974WBA4</accession>
<name>A0A974WBA4_9NOCA</name>
<reference evidence="1 2" key="1">
    <citation type="journal article" date="2021" name="Microbiol. Resour. Announc.">
        <title>Complete Genome Sequences of Two Rhodococcus sp. Strains with Large and Linear Chromosomes, Isolated from Apple Rhizosphere.</title>
        <authorList>
            <person name="Benning S."/>
            <person name="Brugnone N."/>
            <person name="Siani R."/>
            <person name="Kublik S."/>
            <person name="Schloter M."/>
            <person name="Rad V."/>
        </authorList>
    </citation>
    <scope>NUCLEOTIDE SEQUENCE [LARGE SCALE GENOMIC DNA]</scope>
    <source>
        <strain evidence="1 2">R79</strain>
    </source>
</reference>
<gene>
    <name evidence="1" type="ORF">JWS13_39220</name>
</gene>
<dbReference type="Proteomes" id="UP000662986">
    <property type="component" value="Chromosome"/>
</dbReference>
<evidence type="ECO:0000313" key="2">
    <source>
        <dbReference type="Proteomes" id="UP000662986"/>
    </source>
</evidence>
<dbReference type="EMBL" id="CP070619">
    <property type="protein sequence ID" value="QSE94207.1"/>
    <property type="molecule type" value="Genomic_DNA"/>
</dbReference>
<protein>
    <submittedName>
        <fullName evidence="1">Uncharacterized protein</fullName>
    </submittedName>
</protein>
<proteinExistence type="predicted"/>
<reference evidence="1 2" key="2">
    <citation type="journal article" date="2022" name="Arch. Microbiol.">
        <title>Rhodococcus pseudokoreensis sp. nov. isolated from the rhizosphere of young M26 apple rootstocks.</title>
        <authorList>
            <person name="Kampfer P."/>
            <person name="Glaeser S.P."/>
            <person name="Blom J."/>
            <person name="Wolf J."/>
            <person name="Benning S."/>
            <person name="Schloter M."/>
            <person name="Neumann-Schaal M."/>
        </authorList>
    </citation>
    <scope>NUCLEOTIDE SEQUENCE [LARGE SCALE GENOMIC DNA]</scope>
    <source>
        <strain evidence="1 2">R79</strain>
    </source>
</reference>
<sequence>MSGHIWNGSAWEQAKSMHLRNAANTGWEQVKEAWRWTGSAWEQLYAQPISIVDDFNRANSTTIGGVGWTEYGTAAAIVSNSLAWSGGSDGSGGVVTNGSINTDDGYVEVVLGGANAPNGTADASLLGRINAAGSSGISAGIFSNQCFISVLSGSLTSPTYTNLASNSSVSFATGDVVRLEFFRDNFTLKKNGTIVLTATATVNTGPNYRHGALRVEHAFFNQFSSSFNSFKIADFGA</sequence>
<keyword evidence="2" id="KW-1185">Reference proteome</keyword>
<dbReference type="RefSeq" id="WP_206010639.1">
    <property type="nucleotide sequence ID" value="NZ_CP070619.1"/>
</dbReference>
<evidence type="ECO:0000313" key="1">
    <source>
        <dbReference type="EMBL" id="QSE94207.1"/>
    </source>
</evidence>